<feature type="domain" description="PAC" evidence="12">
    <location>
        <begin position="138"/>
        <end position="190"/>
    </location>
</feature>
<dbReference type="Gene3D" id="1.10.287.130">
    <property type="match status" value="1"/>
</dbReference>
<feature type="coiled-coil region" evidence="9">
    <location>
        <begin position="185"/>
        <end position="212"/>
    </location>
</feature>
<evidence type="ECO:0000256" key="6">
    <source>
        <dbReference type="ARBA" id="ARBA00022777"/>
    </source>
</evidence>
<evidence type="ECO:0000313" key="14">
    <source>
        <dbReference type="Proteomes" id="UP000237350"/>
    </source>
</evidence>
<dbReference type="SMART" id="SM00387">
    <property type="entry name" value="HATPase_c"/>
    <property type="match status" value="1"/>
</dbReference>
<dbReference type="Pfam" id="PF00989">
    <property type="entry name" value="PAS"/>
    <property type="match status" value="1"/>
</dbReference>
<evidence type="ECO:0000256" key="4">
    <source>
        <dbReference type="ARBA" id="ARBA00022679"/>
    </source>
</evidence>
<dbReference type="SUPFAM" id="SSF55785">
    <property type="entry name" value="PYP-like sensor domain (PAS domain)"/>
    <property type="match status" value="1"/>
</dbReference>
<evidence type="ECO:0000313" key="13">
    <source>
        <dbReference type="EMBL" id="POQ98599.1"/>
    </source>
</evidence>
<keyword evidence="14" id="KW-1185">Reference proteome</keyword>
<accession>A0A2S4JGI4</accession>
<dbReference type="InterPro" id="IPR005467">
    <property type="entry name" value="His_kinase_dom"/>
</dbReference>
<dbReference type="InterPro" id="IPR004358">
    <property type="entry name" value="Sig_transdc_His_kin-like_C"/>
</dbReference>
<evidence type="ECO:0000256" key="2">
    <source>
        <dbReference type="ARBA" id="ARBA00012438"/>
    </source>
</evidence>
<proteinExistence type="predicted"/>
<dbReference type="SUPFAM" id="SSF55874">
    <property type="entry name" value="ATPase domain of HSP90 chaperone/DNA topoisomerase II/histidine kinase"/>
    <property type="match status" value="1"/>
</dbReference>
<dbReference type="PRINTS" id="PR00344">
    <property type="entry name" value="BCTRLSENSOR"/>
</dbReference>
<keyword evidence="3" id="KW-0597">Phosphoprotein</keyword>
<dbReference type="Gene3D" id="3.30.450.20">
    <property type="entry name" value="PAS domain"/>
    <property type="match status" value="1"/>
</dbReference>
<dbReference type="GO" id="GO:0004673">
    <property type="term" value="F:protein histidine kinase activity"/>
    <property type="evidence" value="ECO:0007669"/>
    <property type="project" value="UniProtKB-EC"/>
</dbReference>
<dbReference type="InterPro" id="IPR000014">
    <property type="entry name" value="PAS"/>
</dbReference>
<evidence type="ECO:0000256" key="8">
    <source>
        <dbReference type="ARBA" id="ARBA00023012"/>
    </source>
</evidence>
<evidence type="ECO:0000256" key="9">
    <source>
        <dbReference type="SAM" id="Coils"/>
    </source>
</evidence>
<dbReference type="CDD" id="cd00130">
    <property type="entry name" value="PAS"/>
    <property type="match status" value="1"/>
</dbReference>
<dbReference type="NCBIfam" id="TIGR00229">
    <property type="entry name" value="sensory_box"/>
    <property type="match status" value="1"/>
</dbReference>
<dbReference type="Proteomes" id="UP000237350">
    <property type="component" value="Unassembled WGS sequence"/>
</dbReference>
<organism evidence="13 14">
    <name type="scientific">Alkalispirochaeta sphaeroplastigenens</name>
    <dbReference type="NCBI Taxonomy" id="1187066"/>
    <lineage>
        <taxon>Bacteria</taxon>
        <taxon>Pseudomonadati</taxon>
        <taxon>Spirochaetota</taxon>
        <taxon>Spirochaetia</taxon>
        <taxon>Spirochaetales</taxon>
        <taxon>Spirochaetaceae</taxon>
        <taxon>Alkalispirochaeta</taxon>
    </lineage>
</organism>
<evidence type="ECO:0000256" key="1">
    <source>
        <dbReference type="ARBA" id="ARBA00000085"/>
    </source>
</evidence>
<keyword evidence="8" id="KW-0902">Two-component regulatory system</keyword>
<evidence type="ECO:0000259" key="11">
    <source>
        <dbReference type="PROSITE" id="PS50109"/>
    </source>
</evidence>
<dbReference type="PANTHER" id="PTHR43065:SF10">
    <property type="entry name" value="PEROXIDE STRESS-ACTIVATED HISTIDINE KINASE MAK3"/>
    <property type="match status" value="1"/>
</dbReference>
<keyword evidence="10" id="KW-0472">Membrane</keyword>
<feature type="domain" description="Histidine kinase" evidence="11">
    <location>
        <begin position="224"/>
        <end position="462"/>
    </location>
</feature>
<dbReference type="PANTHER" id="PTHR43065">
    <property type="entry name" value="SENSOR HISTIDINE KINASE"/>
    <property type="match status" value="1"/>
</dbReference>
<dbReference type="OrthoDB" id="342758at2"/>
<feature type="transmembrane region" description="Helical" evidence="10">
    <location>
        <begin position="47"/>
        <end position="68"/>
    </location>
</feature>
<evidence type="ECO:0000256" key="7">
    <source>
        <dbReference type="ARBA" id="ARBA00022840"/>
    </source>
</evidence>
<evidence type="ECO:0000256" key="3">
    <source>
        <dbReference type="ARBA" id="ARBA00022553"/>
    </source>
</evidence>
<dbReference type="EMBL" id="LPWH01000121">
    <property type="protein sequence ID" value="POQ98599.1"/>
    <property type="molecule type" value="Genomic_DNA"/>
</dbReference>
<keyword evidence="6" id="KW-0418">Kinase</keyword>
<keyword evidence="10" id="KW-0812">Transmembrane</keyword>
<dbReference type="InterPro" id="IPR035965">
    <property type="entry name" value="PAS-like_dom_sf"/>
</dbReference>
<name>A0A2S4JGI4_9SPIO</name>
<keyword evidence="4" id="KW-0808">Transferase</keyword>
<dbReference type="PROSITE" id="PS50113">
    <property type="entry name" value="PAC"/>
    <property type="match status" value="1"/>
</dbReference>
<protein>
    <recommendedName>
        <fullName evidence="2">histidine kinase</fullName>
        <ecNumber evidence="2">2.7.13.3</ecNumber>
    </recommendedName>
</protein>
<dbReference type="Pfam" id="PF16927">
    <property type="entry name" value="HisKA_7TM"/>
    <property type="match status" value="1"/>
</dbReference>
<comment type="catalytic activity">
    <reaction evidence="1">
        <text>ATP + protein L-histidine = ADP + protein N-phospho-L-histidine.</text>
        <dbReference type="EC" id="2.7.13.3"/>
    </reaction>
</comment>
<comment type="caution">
    <text evidence="13">The sequence shown here is derived from an EMBL/GenBank/DDBJ whole genome shotgun (WGS) entry which is preliminary data.</text>
</comment>
<evidence type="ECO:0000259" key="12">
    <source>
        <dbReference type="PROSITE" id="PS50113"/>
    </source>
</evidence>
<dbReference type="InterPro" id="IPR013767">
    <property type="entry name" value="PAS_fold"/>
</dbReference>
<keyword evidence="5" id="KW-0547">Nucleotide-binding</keyword>
<feature type="transmembrane region" description="Helical" evidence="10">
    <location>
        <begin position="20"/>
        <end position="41"/>
    </location>
</feature>
<evidence type="ECO:0000256" key="10">
    <source>
        <dbReference type="SAM" id="Phobius"/>
    </source>
</evidence>
<sequence>MLIIGSWGGGKALYRNQSSAVVLGSLIPITLNLLYTFQFLPWLRKDFTPIGFALSGFAFFVGVHRFGLLRITPIAHRLVLRDIASGVLVIDLEDNIIDCNEATEVILQVSHPRIIGTPWRENREIRQFLEGVPLRERYNFETTLFQSDGKELSLEVWVCPIQEQTGKTVGTIVTIHDITERVRLSEQWRTALVELEERNERVQDLQLTLMRQDKLATMGQLTAGMLHDLNNPLTFLQSGFLAMSRYLSELLPLVPPEALEEAERQEIEEERRIILRDFEQGFSRIRESLQSLLRLSRPLPDQEPEEADLNELIEATLELAAPALRGKLNVQKEYDRPLPRILCFPGEISNVILNLLLNALHAVEEVYRAGGAYPGSLRIETCATDRGVIRCSFRDSGPGIARELREKVFEPFFTTKETGKGTGLGLSIARDVVTRRHGGALYIEYIEPGEATTFVMELPRAAL</sequence>
<reference evidence="14" key="1">
    <citation type="submission" date="2015-12" db="EMBL/GenBank/DDBJ databases">
        <authorList>
            <person name="Lodha T.D."/>
            <person name="Chintalapati S."/>
            <person name="Chintalapati V.R."/>
            <person name="Sravanthi T."/>
        </authorList>
    </citation>
    <scope>NUCLEOTIDE SEQUENCE [LARGE SCALE GENOMIC DNA]</scope>
    <source>
        <strain evidence="14">JC133</strain>
    </source>
</reference>
<dbReference type="InterPro" id="IPR000700">
    <property type="entry name" value="PAS-assoc_C"/>
</dbReference>
<dbReference type="PROSITE" id="PS50109">
    <property type="entry name" value="HIS_KIN"/>
    <property type="match status" value="1"/>
</dbReference>
<dbReference type="Pfam" id="PF02518">
    <property type="entry name" value="HATPase_c"/>
    <property type="match status" value="1"/>
</dbReference>
<dbReference type="InterPro" id="IPR031621">
    <property type="entry name" value="HisKA_7TM"/>
</dbReference>
<dbReference type="InterPro" id="IPR003594">
    <property type="entry name" value="HATPase_dom"/>
</dbReference>
<keyword evidence="9" id="KW-0175">Coiled coil</keyword>
<dbReference type="GO" id="GO:0005524">
    <property type="term" value="F:ATP binding"/>
    <property type="evidence" value="ECO:0007669"/>
    <property type="project" value="UniProtKB-KW"/>
</dbReference>
<keyword evidence="10" id="KW-1133">Transmembrane helix</keyword>
<keyword evidence="7" id="KW-0067">ATP-binding</keyword>
<evidence type="ECO:0000256" key="5">
    <source>
        <dbReference type="ARBA" id="ARBA00022741"/>
    </source>
</evidence>
<dbReference type="InterPro" id="IPR036890">
    <property type="entry name" value="HATPase_C_sf"/>
</dbReference>
<gene>
    <name evidence="13" type="ORF">AU468_12700</name>
</gene>
<dbReference type="EC" id="2.7.13.3" evidence="2"/>
<dbReference type="GO" id="GO:0000160">
    <property type="term" value="P:phosphorelay signal transduction system"/>
    <property type="evidence" value="ECO:0007669"/>
    <property type="project" value="UniProtKB-KW"/>
</dbReference>
<dbReference type="AlphaFoldDB" id="A0A2S4JGI4"/>
<dbReference type="Gene3D" id="3.30.565.10">
    <property type="entry name" value="Histidine kinase-like ATPase, C-terminal domain"/>
    <property type="match status" value="1"/>
</dbReference>
<dbReference type="GO" id="GO:0006355">
    <property type="term" value="P:regulation of DNA-templated transcription"/>
    <property type="evidence" value="ECO:0007669"/>
    <property type="project" value="InterPro"/>
</dbReference>